<evidence type="ECO:0000313" key="3">
    <source>
        <dbReference type="Proteomes" id="UP000464086"/>
    </source>
</evidence>
<gene>
    <name evidence="2" type="ORF">GS397_00865</name>
</gene>
<evidence type="ECO:0000256" key="1">
    <source>
        <dbReference type="SAM" id="SignalP"/>
    </source>
</evidence>
<dbReference type="AlphaFoldDB" id="A0A6P1GDE6"/>
<keyword evidence="1" id="KW-0732">Signal</keyword>
<proteinExistence type="predicted"/>
<dbReference type="Proteomes" id="UP000464086">
    <property type="component" value="Chromosome"/>
</dbReference>
<sequence length="130" mass="14477">MRDIRTSRRAVMCALAVTPISIAPAVKAMQTNEINALASPASSFMPIYNRFMAIWMEYNNAPADTSYEEEERLGDIYIAVLNDLIKAHPTTDREFRLKFLALWDDGGSPREDIILRVLDDANRLGGSAAA</sequence>
<protein>
    <submittedName>
        <fullName evidence="2">Uncharacterized protein</fullName>
    </submittedName>
</protein>
<evidence type="ECO:0000313" key="2">
    <source>
        <dbReference type="EMBL" id="QHD65761.1"/>
    </source>
</evidence>
<dbReference type="RefSeq" id="WP_159365389.1">
    <property type="nucleotide sequence ID" value="NZ_CP047218.1"/>
</dbReference>
<accession>A0A6P1GDE6</accession>
<name>A0A6P1GDE6_SPHYA</name>
<reference evidence="2 3" key="1">
    <citation type="submission" date="2019-12" db="EMBL/GenBank/DDBJ databases">
        <title>Functional and genomic insights into the Sphingobium yanoikuyae YC-JY1, a bacterium efficiently degrading bisphenol A.</title>
        <authorList>
            <person name="Jia Y."/>
            <person name="Li X."/>
            <person name="Wang J."/>
            <person name="Eltoukhy A."/>
            <person name="Lamraoui I."/>
            <person name="Yan Y."/>
        </authorList>
    </citation>
    <scope>NUCLEOTIDE SEQUENCE [LARGE SCALE GENOMIC DNA]</scope>
    <source>
        <strain evidence="2 3">YC-JY1</strain>
    </source>
</reference>
<feature type="signal peptide" evidence="1">
    <location>
        <begin position="1"/>
        <end position="28"/>
    </location>
</feature>
<dbReference type="EMBL" id="CP047218">
    <property type="protein sequence ID" value="QHD65761.1"/>
    <property type="molecule type" value="Genomic_DNA"/>
</dbReference>
<organism evidence="2 3">
    <name type="scientific">Sphingobium yanoikuyae</name>
    <name type="common">Sphingomonas yanoikuyae</name>
    <dbReference type="NCBI Taxonomy" id="13690"/>
    <lineage>
        <taxon>Bacteria</taxon>
        <taxon>Pseudomonadati</taxon>
        <taxon>Pseudomonadota</taxon>
        <taxon>Alphaproteobacteria</taxon>
        <taxon>Sphingomonadales</taxon>
        <taxon>Sphingomonadaceae</taxon>
        <taxon>Sphingobium</taxon>
    </lineage>
</organism>
<feature type="chain" id="PRO_5026775959" evidence="1">
    <location>
        <begin position="29"/>
        <end position="130"/>
    </location>
</feature>